<comment type="similarity">
    <text evidence="8">Belongs to the class I-like SAM-binding methyltransferase superfamily. rRNA adenine N(6)-methyltransferase family. RsmA subfamily.</text>
</comment>
<reference evidence="11 12" key="1">
    <citation type="submission" date="2024-02" db="EMBL/GenBank/DDBJ databases">
        <title>Haloferula sargassicola NBRC 104335.</title>
        <authorList>
            <person name="Ichikawa N."/>
            <person name="Katano-Makiyama Y."/>
            <person name="Hidaka K."/>
        </authorList>
    </citation>
    <scope>NUCLEOTIDE SEQUENCE [LARGE SCALE GENOMIC DNA]</scope>
    <source>
        <strain evidence="11 12">NBRC 104335</strain>
    </source>
</reference>
<dbReference type="SUPFAM" id="SSF55811">
    <property type="entry name" value="Nudix"/>
    <property type="match status" value="1"/>
</dbReference>
<evidence type="ECO:0000259" key="10">
    <source>
        <dbReference type="PROSITE" id="PS51462"/>
    </source>
</evidence>
<dbReference type="Gene3D" id="1.10.8.100">
    <property type="entry name" value="Ribosomal RNA adenine dimethylase-like, domain 2"/>
    <property type="match status" value="1"/>
</dbReference>
<evidence type="ECO:0000256" key="9">
    <source>
        <dbReference type="PROSITE-ProRule" id="PRU01026"/>
    </source>
</evidence>
<keyword evidence="5 8" id="KW-0949">S-adenosyl-L-methionine</keyword>
<proteinExistence type="inferred from homology"/>
<dbReference type="InterPro" id="IPR015797">
    <property type="entry name" value="NUDIX_hydrolase-like_dom_sf"/>
</dbReference>
<keyword evidence="7 8" id="KW-0694">RNA-binding</keyword>
<sequence length="447" mass="50555">MGAVTGKEIREVLEEAGVRPNRQLGQNFLCDGEVARWIGDQLDPQPDDTVVEVGPGTGALTEWLVGRVRRLVLIEFDSRLAAYLKARFAAHPEVEVHHADGARFDPRGLWKYRPVKFLGNLPYSSGGAILKNFLGRPFAFSRAVIMLQKEVIDRLNAPPRTKEYGVLTLRVSSEWRVESVKIVPPEAFHPRPQIDSSVAVLEPRAGELGAFDARRFDELIRRGFSQRRKQVRKHLPESPPWEEVAAKLGVPETARAEELDLRQWIELTRCYDEHPLSDIPQKDDEVFDVVDEADEVVGQATRREVHDKDLMHRAVHIFAINGRGELLLQRRSLLKDRHPGVWDSSAAGHLDSGEDYPSAAVREMEEEMGITEVEPREVGRIAPCEATGWEHVVLYQVRWEGRPEFPCAEVDAVLWLPAAEIDAWTAARPEDFASGFLECWALARGRR</sequence>
<evidence type="ECO:0000256" key="6">
    <source>
        <dbReference type="ARBA" id="ARBA00022801"/>
    </source>
</evidence>
<feature type="binding site" evidence="8 9">
    <location>
        <position position="75"/>
    </location>
    <ligand>
        <name>S-adenosyl-L-methionine</name>
        <dbReference type="ChEBI" id="CHEBI:59789"/>
    </ligand>
</feature>
<feature type="binding site" evidence="8 9">
    <location>
        <position position="54"/>
    </location>
    <ligand>
        <name>S-adenosyl-L-methionine</name>
        <dbReference type="ChEBI" id="CHEBI:59789"/>
    </ligand>
</feature>
<dbReference type="PANTHER" id="PTHR11727">
    <property type="entry name" value="DIMETHYLADENOSINE TRANSFERASE"/>
    <property type="match status" value="1"/>
</dbReference>
<comment type="subcellular location">
    <subcellularLocation>
        <location evidence="8">Cytoplasm</location>
    </subcellularLocation>
</comment>
<protein>
    <recommendedName>
        <fullName evidence="8">Ribosomal RNA small subunit methyltransferase A</fullName>
        <ecNumber evidence="8">2.1.1.182</ecNumber>
    </recommendedName>
    <alternativeName>
        <fullName evidence="8">16S rRNA (adenine(1518)-N(6)/adenine(1519)-N(6))-dimethyltransferase</fullName>
    </alternativeName>
    <alternativeName>
        <fullName evidence="8">16S rRNA dimethyladenosine transferase</fullName>
    </alternativeName>
    <alternativeName>
        <fullName evidence="8">16S rRNA dimethylase</fullName>
    </alternativeName>
    <alternativeName>
        <fullName evidence="8">S-adenosylmethionine-6-N', N'-adenosyl(rRNA) dimethyltransferase</fullName>
    </alternativeName>
</protein>
<organism evidence="11 12">
    <name type="scientific">Haloferula sargassicola</name>
    <dbReference type="NCBI Taxonomy" id="490096"/>
    <lineage>
        <taxon>Bacteria</taxon>
        <taxon>Pseudomonadati</taxon>
        <taxon>Verrucomicrobiota</taxon>
        <taxon>Verrucomicrobiia</taxon>
        <taxon>Verrucomicrobiales</taxon>
        <taxon>Verrucomicrobiaceae</taxon>
        <taxon>Haloferula</taxon>
    </lineage>
</organism>
<feature type="domain" description="Nudix hydrolase" evidence="10">
    <location>
        <begin position="310"/>
        <end position="438"/>
    </location>
</feature>
<keyword evidence="4 8" id="KW-0808">Transferase</keyword>
<dbReference type="NCBIfam" id="TIGR00755">
    <property type="entry name" value="ksgA"/>
    <property type="match status" value="1"/>
</dbReference>
<feature type="binding site" evidence="8 9">
    <location>
        <position position="27"/>
    </location>
    <ligand>
        <name>S-adenosyl-L-methionine</name>
        <dbReference type="ChEBI" id="CHEBI:59789"/>
    </ligand>
</feature>
<feature type="binding site" evidence="8 9">
    <location>
        <position position="100"/>
    </location>
    <ligand>
        <name>S-adenosyl-L-methionine</name>
        <dbReference type="ChEBI" id="CHEBI:59789"/>
    </ligand>
</feature>
<dbReference type="InterPro" id="IPR001737">
    <property type="entry name" value="KsgA/Erm"/>
</dbReference>
<dbReference type="PROSITE" id="PS00893">
    <property type="entry name" value="NUDIX_BOX"/>
    <property type="match status" value="1"/>
</dbReference>
<name>A0ABP9ULJ3_9BACT</name>
<keyword evidence="6" id="KW-0378">Hydrolase</keyword>
<dbReference type="Gene3D" id="3.40.50.150">
    <property type="entry name" value="Vaccinia Virus protein VP39"/>
    <property type="match status" value="1"/>
</dbReference>
<dbReference type="InterPro" id="IPR011530">
    <property type="entry name" value="rRNA_adenine_dimethylase"/>
</dbReference>
<evidence type="ECO:0000313" key="11">
    <source>
        <dbReference type="EMBL" id="GAA5482473.1"/>
    </source>
</evidence>
<evidence type="ECO:0000256" key="2">
    <source>
        <dbReference type="ARBA" id="ARBA00022552"/>
    </source>
</evidence>
<evidence type="ECO:0000313" key="12">
    <source>
        <dbReference type="Proteomes" id="UP001476282"/>
    </source>
</evidence>
<dbReference type="HAMAP" id="MF_00607">
    <property type="entry name" value="16SrRNA_methyltr_A"/>
    <property type="match status" value="1"/>
</dbReference>
<dbReference type="EC" id="2.1.1.182" evidence="8"/>
<dbReference type="InterPro" id="IPR020084">
    <property type="entry name" value="NUDIX_hydrolase_CS"/>
</dbReference>
<feature type="binding site" evidence="8 9">
    <location>
        <position position="120"/>
    </location>
    <ligand>
        <name>S-adenosyl-L-methionine</name>
        <dbReference type="ChEBI" id="CHEBI:59789"/>
    </ligand>
</feature>
<keyword evidence="1 8" id="KW-0963">Cytoplasm</keyword>
<dbReference type="InterPro" id="IPR029063">
    <property type="entry name" value="SAM-dependent_MTases_sf"/>
</dbReference>
<dbReference type="Pfam" id="PF00293">
    <property type="entry name" value="NUDIX"/>
    <property type="match status" value="1"/>
</dbReference>
<dbReference type="SUPFAM" id="SSF53335">
    <property type="entry name" value="S-adenosyl-L-methionine-dependent methyltransferases"/>
    <property type="match status" value="1"/>
</dbReference>
<dbReference type="Gene3D" id="3.90.79.10">
    <property type="entry name" value="Nucleoside Triphosphate Pyrophosphohydrolase"/>
    <property type="match status" value="1"/>
</dbReference>
<dbReference type="GO" id="GO:0008168">
    <property type="term" value="F:methyltransferase activity"/>
    <property type="evidence" value="ECO:0007669"/>
    <property type="project" value="UniProtKB-KW"/>
</dbReference>
<dbReference type="PROSITE" id="PS51462">
    <property type="entry name" value="NUDIX"/>
    <property type="match status" value="1"/>
</dbReference>
<dbReference type="InterPro" id="IPR023165">
    <property type="entry name" value="rRNA_Ade_diMease-like_C"/>
</dbReference>
<dbReference type="PANTHER" id="PTHR11727:SF7">
    <property type="entry name" value="DIMETHYLADENOSINE TRANSFERASE-RELATED"/>
    <property type="match status" value="1"/>
</dbReference>
<dbReference type="EMBL" id="BAABRI010000008">
    <property type="protein sequence ID" value="GAA5482473.1"/>
    <property type="molecule type" value="Genomic_DNA"/>
</dbReference>
<keyword evidence="12" id="KW-1185">Reference proteome</keyword>
<dbReference type="InterPro" id="IPR020598">
    <property type="entry name" value="rRNA_Ade_methylase_Trfase_N"/>
</dbReference>
<gene>
    <name evidence="8 11" type="primary">rsmA</name>
    <name evidence="8" type="synonym">ksgA</name>
    <name evidence="11" type="ORF">Hsar01_01695</name>
</gene>
<dbReference type="PROSITE" id="PS51689">
    <property type="entry name" value="SAM_RNA_A_N6_MT"/>
    <property type="match status" value="1"/>
</dbReference>
<dbReference type="PROSITE" id="PS01131">
    <property type="entry name" value="RRNA_A_DIMETH"/>
    <property type="match status" value="1"/>
</dbReference>
<evidence type="ECO:0000256" key="7">
    <source>
        <dbReference type="ARBA" id="ARBA00022884"/>
    </source>
</evidence>
<accession>A0ABP9ULJ3</accession>
<dbReference type="CDD" id="cd02440">
    <property type="entry name" value="AdoMet_MTases"/>
    <property type="match status" value="1"/>
</dbReference>
<comment type="caution">
    <text evidence="11">The sequence shown here is derived from an EMBL/GenBank/DDBJ whole genome shotgun (WGS) entry which is preliminary data.</text>
</comment>
<dbReference type="RefSeq" id="WP_353566615.1">
    <property type="nucleotide sequence ID" value="NZ_BAABRI010000008.1"/>
</dbReference>
<dbReference type="CDD" id="cd04692">
    <property type="entry name" value="NUDIX_Hydrolase"/>
    <property type="match status" value="1"/>
</dbReference>
<evidence type="ECO:0000256" key="1">
    <source>
        <dbReference type="ARBA" id="ARBA00022490"/>
    </source>
</evidence>
<dbReference type="SMART" id="SM00650">
    <property type="entry name" value="rADc"/>
    <property type="match status" value="1"/>
</dbReference>
<comment type="function">
    <text evidence="8">Specifically dimethylates two adjacent adenosines (A1518 and A1519) in the loop of a conserved hairpin near the 3'-end of 16S rRNA in the 30S particle. May play a critical role in biogenesis of 30S subunits.</text>
</comment>
<evidence type="ECO:0000256" key="8">
    <source>
        <dbReference type="HAMAP-Rule" id="MF_00607"/>
    </source>
</evidence>
<evidence type="ECO:0000256" key="3">
    <source>
        <dbReference type="ARBA" id="ARBA00022603"/>
    </source>
</evidence>
<keyword evidence="3 8" id="KW-0489">Methyltransferase</keyword>
<comment type="catalytic activity">
    <reaction evidence="8">
        <text>adenosine(1518)/adenosine(1519) in 16S rRNA + 4 S-adenosyl-L-methionine = N(6)-dimethyladenosine(1518)/N(6)-dimethyladenosine(1519) in 16S rRNA + 4 S-adenosyl-L-homocysteine + 4 H(+)</text>
        <dbReference type="Rhea" id="RHEA:19609"/>
        <dbReference type="Rhea" id="RHEA-COMP:10232"/>
        <dbReference type="Rhea" id="RHEA-COMP:10233"/>
        <dbReference type="ChEBI" id="CHEBI:15378"/>
        <dbReference type="ChEBI" id="CHEBI:57856"/>
        <dbReference type="ChEBI" id="CHEBI:59789"/>
        <dbReference type="ChEBI" id="CHEBI:74411"/>
        <dbReference type="ChEBI" id="CHEBI:74493"/>
        <dbReference type="EC" id="2.1.1.182"/>
    </reaction>
</comment>
<keyword evidence="2 8" id="KW-0698">rRNA processing</keyword>
<dbReference type="Pfam" id="PF00398">
    <property type="entry name" value="RrnaAD"/>
    <property type="match status" value="1"/>
</dbReference>
<dbReference type="Proteomes" id="UP001476282">
    <property type="component" value="Unassembled WGS sequence"/>
</dbReference>
<evidence type="ECO:0000256" key="5">
    <source>
        <dbReference type="ARBA" id="ARBA00022691"/>
    </source>
</evidence>
<evidence type="ECO:0000256" key="4">
    <source>
        <dbReference type="ARBA" id="ARBA00022679"/>
    </source>
</evidence>
<dbReference type="GO" id="GO:0032259">
    <property type="term" value="P:methylation"/>
    <property type="evidence" value="ECO:0007669"/>
    <property type="project" value="UniProtKB-KW"/>
</dbReference>
<feature type="binding site" evidence="8 9">
    <location>
        <position position="29"/>
    </location>
    <ligand>
        <name>S-adenosyl-L-methionine</name>
        <dbReference type="ChEBI" id="CHEBI:59789"/>
    </ligand>
</feature>
<dbReference type="InterPro" id="IPR000086">
    <property type="entry name" value="NUDIX_hydrolase_dom"/>
</dbReference>
<dbReference type="InterPro" id="IPR020596">
    <property type="entry name" value="rRNA_Ade_Mease_Trfase_CS"/>
</dbReference>